<evidence type="ECO:0000256" key="2">
    <source>
        <dbReference type="ARBA" id="ARBA00010617"/>
    </source>
</evidence>
<protein>
    <recommendedName>
        <fullName evidence="11">Cytochrome P450</fullName>
    </recommendedName>
</protein>
<feature type="binding site" description="axial binding residue" evidence="6">
    <location>
        <position position="481"/>
    </location>
    <ligand>
        <name>heme</name>
        <dbReference type="ChEBI" id="CHEBI:30413"/>
    </ligand>
    <ligandPart>
        <name>Fe</name>
        <dbReference type="ChEBI" id="CHEBI:18248"/>
    </ligandPart>
</feature>
<dbReference type="GO" id="GO:0004497">
    <property type="term" value="F:monooxygenase activity"/>
    <property type="evidence" value="ECO:0007669"/>
    <property type="project" value="UniProtKB-KW"/>
</dbReference>
<dbReference type="CDD" id="cd11060">
    <property type="entry name" value="CYP57A1-like"/>
    <property type="match status" value="1"/>
</dbReference>
<sequence length="532" mass="60176">MLLPLMGYILPVLLLLIVFRNYTLVPSSVPGPFLARFTNLYRFFSVLLCSPHEDQTKLHERYGPFVRLGPDVVSIQGVSYVPQIYGIGKGFKKSNYYSVFQNIVNGKRTASLVAMTDESDHARTKRVVAHAYSLSTLVEYEPLVDSTIRVFLHNLSDRYARTDNICDFGQYLQYFAFDVIGELTFSKRLGFIEHNQDVDGIISAIGSNFRYFSVLGQMPMLDELLGKNPLYIKYFRKSVSSPILVFAQKLLQERLASLEEDKAQKEDLIRNKPDFLSRFLQARKDTDEPDLTTDAKLLSYLFMNINAGSDTIASTLKAIFYYLLTHPTSLSILLQELDSAHEGGNLSTPTPTYHETQQLRYLSACIREALRLNPALSLPLERVVPPEGLTLSKPSSTSTINLQPNTIVGINPYVQHRDPSIFGPDPEAWRPERWLSSKPSLSSSSSINDNSNSNDDSDEQEANLKRMDHALLVFGAGKRSCLGKNIAMLELFKVVPAVLLRFRLEFVGRGEWTVKNKWVLDQQGLKVQLEER</sequence>
<dbReference type="InterPro" id="IPR001128">
    <property type="entry name" value="Cyt_P450"/>
</dbReference>
<dbReference type="Proteomes" id="UP000030752">
    <property type="component" value="Unassembled WGS sequence"/>
</dbReference>
<dbReference type="InterPro" id="IPR017972">
    <property type="entry name" value="Cyt_P450_CS"/>
</dbReference>
<keyword evidence="7" id="KW-0503">Monooxygenase</keyword>
<keyword evidence="4 7" id="KW-0560">Oxidoreductase</keyword>
<dbReference type="RefSeq" id="XP_008712193.1">
    <property type="nucleotide sequence ID" value="XM_008713971.1"/>
</dbReference>
<dbReference type="InterPro" id="IPR002401">
    <property type="entry name" value="Cyt_P450_E_grp-I"/>
</dbReference>
<dbReference type="SUPFAM" id="SSF48264">
    <property type="entry name" value="Cytochrome P450"/>
    <property type="match status" value="1"/>
</dbReference>
<dbReference type="Pfam" id="PF00067">
    <property type="entry name" value="p450"/>
    <property type="match status" value="1"/>
</dbReference>
<dbReference type="Gene3D" id="1.10.630.10">
    <property type="entry name" value="Cytochrome P450"/>
    <property type="match status" value="1"/>
</dbReference>
<dbReference type="PRINTS" id="PR00385">
    <property type="entry name" value="P450"/>
</dbReference>
<dbReference type="HOGENOM" id="CLU_001570_14_0_1"/>
<evidence type="ECO:0000256" key="4">
    <source>
        <dbReference type="ARBA" id="ARBA00023002"/>
    </source>
</evidence>
<accession>W2SA12</accession>
<name>W2SA12_CYPE1</name>
<dbReference type="InterPro" id="IPR050121">
    <property type="entry name" value="Cytochrome_P450_monoxygenase"/>
</dbReference>
<proteinExistence type="inferred from homology"/>
<dbReference type="PANTHER" id="PTHR24305:SF232">
    <property type="entry name" value="P450, PUTATIVE (EUROFUNG)-RELATED"/>
    <property type="match status" value="1"/>
</dbReference>
<comment type="similarity">
    <text evidence="2 7">Belongs to the cytochrome P450 family.</text>
</comment>
<keyword evidence="10" id="KW-1185">Reference proteome</keyword>
<evidence type="ECO:0000256" key="5">
    <source>
        <dbReference type="ARBA" id="ARBA00023004"/>
    </source>
</evidence>
<dbReference type="AlphaFoldDB" id="W2SA12"/>
<dbReference type="eggNOG" id="KOG0158">
    <property type="taxonomic scope" value="Eukaryota"/>
</dbReference>
<dbReference type="VEuPathDB" id="FungiDB:HMPREF1541_09297"/>
<dbReference type="InParanoid" id="W2SA12"/>
<evidence type="ECO:0000256" key="7">
    <source>
        <dbReference type="RuleBase" id="RU000461"/>
    </source>
</evidence>
<dbReference type="InterPro" id="IPR036396">
    <property type="entry name" value="Cyt_P450_sf"/>
</dbReference>
<evidence type="ECO:0000256" key="3">
    <source>
        <dbReference type="ARBA" id="ARBA00022723"/>
    </source>
</evidence>
<dbReference type="PRINTS" id="PR00463">
    <property type="entry name" value="EP450I"/>
</dbReference>
<dbReference type="GeneID" id="19976636"/>
<evidence type="ECO:0000256" key="6">
    <source>
        <dbReference type="PIRSR" id="PIRSR602401-1"/>
    </source>
</evidence>
<dbReference type="GO" id="GO:0020037">
    <property type="term" value="F:heme binding"/>
    <property type="evidence" value="ECO:0007669"/>
    <property type="project" value="InterPro"/>
</dbReference>
<keyword evidence="5 6" id="KW-0408">Iron</keyword>
<dbReference type="GO" id="GO:0016705">
    <property type="term" value="F:oxidoreductase activity, acting on paired donors, with incorporation or reduction of molecular oxygen"/>
    <property type="evidence" value="ECO:0007669"/>
    <property type="project" value="InterPro"/>
</dbReference>
<evidence type="ECO:0000313" key="10">
    <source>
        <dbReference type="Proteomes" id="UP000030752"/>
    </source>
</evidence>
<reference evidence="9 10" key="1">
    <citation type="submission" date="2013-03" db="EMBL/GenBank/DDBJ databases">
        <title>The Genome Sequence of Phialophora europaea CBS 101466.</title>
        <authorList>
            <consortium name="The Broad Institute Genomics Platform"/>
            <person name="Cuomo C."/>
            <person name="de Hoog S."/>
            <person name="Gorbushina A."/>
            <person name="Walker B."/>
            <person name="Young S.K."/>
            <person name="Zeng Q."/>
            <person name="Gargeya S."/>
            <person name="Fitzgerald M."/>
            <person name="Haas B."/>
            <person name="Abouelleil A."/>
            <person name="Allen A.W."/>
            <person name="Alvarado L."/>
            <person name="Arachchi H.M."/>
            <person name="Berlin A.M."/>
            <person name="Chapman S.B."/>
            <person name="Gainer-Dewar J."/>
            <person name="Goldberg J."/>
            <person name="Griggs A."/>
            <person name="Gujja S."/>
            <person name="Hansen M."/>
            <person name="Howarth C."/>
            <person name="Imamovic A."/>
            <person name="Ireland A."/>
            <person name="Larimer J."/>
            <person name="McCowan C."/>
            <person name="Murphy C."/>
            <person name="Pearson M."/>
            <person name="Poon T.W."/>
            <person name="Priest M."/>
            <person name="Roberts A."/>
            <person name="Saif S."/>
            <person name="Shea T."/>
            <person name="Sisk P."/>
            <person name="Sykes S."/>
            <person name="Wortman J."/>
            <person name="Nusbaum C."/>
            <person name="Birren B."/>
        </authorList>
    </citation>
    <scope>NUCLEOTIDE SEQUENCE [LARGE SCALE GENOMIC DNA]</scope>
    <source>
        <strain evidence="9 10">CBS 101466</strain>
    </source>
</reference>
<evidence type="ECO:0008006" key="11">
    <source>
        <dbReference type="Google" id="ProtNLM"/>
    </source>
</evidence>
<dbReference type="GO" id="GO:0005506">
    <property type="term" value="F:iron ion binding"/>
    <property type="evidence" value="ECO:0007669"/>
    <property type="project" value="InterPro"/>
</dbReference>
<dbReference type="STRING" id="1220924.W2SA12"/>
<dbReference type="EMBL" id="KB822712">
    <property type="protein sequence ID" value="ETN45465.1"/>
    <property type="molecule type" value="Genomic_DNA"/>
</dbReference>
<feature type="compositionally biased region" description="Low complexity" evidence="8">
    <location>
        <begin position="436"/>
        <end position="454"/>
    </location>
</feature>
<organism evidence="9 10">
    <name type="scientific">Cyphellophora europaea (strain CBS 101466)</name>
    <name type="common">Phialophora europaea</name>
    <dbReference type="NCBI Taxonomy" id="1220924"/>
    <lineage>
        <taxon>Eukaryota</taxon>
        <taxon>Fungi</taxon>
        <taxon>Dikarya</taxon>
        <taxon>Ascomycota</taxon>
        <taxon>Pezizomycotina</taxon>
        <taxon>Eurotiomycetes</taxon>
        <taxon>Chaetothyriomycetidae</taxon>
        <taxon>Chaetothyriales</taxon>
        <taxon>Cyphellophoraceae</taxon>
        <taxon>Cyphellophora</taxon>
    </lineage>
</organism>
<feature type="region of interest" description="Disordered" evidence="8">
    <location>
        <begin position="432"/>
        <end position="461"/>
    </location>
</feature>
<dbReference type="PANTHER" id="PTHR24305">
    <property type="entry name" value="CYTOCHROME P450"/>
    <property type="match status" value="1"/>
</dbReference>
<dbReference type="OrthoDB" id="3934656at2759"/>
<comment type="cofactor">
    <cofactor evidence="1 6">
        <name>heme</name>
        <dbReference type="ChEBI" id="CHEBI:30413"/>
    </cofactor>
</comment>
<evidence type="ECO:0000256" key="8">
    <source>
        <dbReference type="SAM" id="MobiDB-lite"/>
    </source>
</evidence>
<keyword evidence="6 7" id="KW-0349">Heme</keyword>
<evidence type="ECO:0000313" key="9">
    <source>
        <dbReference type="EMBL" id="ETN45465.1"/>
    </source>
</evidence>
<evidence type="ECO:0000256" key="1">
    <source>
        <dbReference type="ARBA" id="ARBA00001971"/>
    </source>
</evidence>
<gene>
    <name evidence="9" type="ORF">HMPREF1541_09297</name>
</gene>
<dbReference type="PROSITE" id="PS00086">
    <property type="entry name" value="CYTOCHROME_P450"/>
    <property type="match status" value="1"/>
</dbReference>
<keyword evidence="3 6" id="KW-0479">Metal-binding</keyword>